<proteinExistence type="predicted"/>
<sequence>MIFFSENSKIPDKYADFLNKIATFFGEEENFKGIVNDTMEILRLSFKDDISDAELLKRASLNGIINDPDIFMEMISDNPDKTKIKTVYMEELNALYYTINDIFRTL</sequence>
<dbReference type="OrthoDB" id="9863607at2"/>
<keyword evidence="2" id="KW-1185">Reference proteome</keyword>
<comment type="caution">
    <text evidence="1">The sequence shown here is derived from an EMBL/GenBank/DDBJ whole genome shotgun (WGS) entry which is preliminary data.</text>
</comment>
<evidence type="ECO:0000313" key="2">
    <source>
        <dbReference type="Proteomes" id="UP000054709"/>
    </source>
</evidence>
<accession>A0A0W1AU47</accession>
<protein>
    <submittedName>
        <fullName evidence="1">Uncharacterized protein</fullName>
    </submittedName>
</protein>
<dbReference type="EMBL" id="LCZJ02000033">
    <property type="protein sequence ID" value="KTD84786.1"/>
    <property type="molecule type" value="Genomic_DNA"/>
</dbReference>
<reference evidence="1 2" key="1">
    <citation type="journal article" date="2015" name="Int. Biodeterior. Biodegradation">
        <title>Physiological and genetic screening methods for the isolation of methyl tert-butyl ether-degrading bacteria for bioremediation purposes.</title>
        <authorList>
            <person name="Guisado I.M."/>
            <person name="Purswani J."/>
            <person name="Gonzalez Lopez J."/>
            <person name="Pozo C."/>
        </authorList>
    </citation>
    <scope>NUCLEOTIDE SEQUENCE [LARGE SCALE GENOMIC DNA]</scope>
    <source>
        <strain evidence="1 2">SH7</strain>
    </source>
</reference>
<dbReference type="RefSeq" id="WP_060625490.1">
    <property type="nucleotide sequence ID" value="NZ_LCZJ02000033.1"/>
</dbReference>
<organism evidence="1 2">
    <name type="scientific">Paenibacillus etheri</name>
    <dbReference type="NCBI Taxonomy" id="1306852"/>
    <lineage>
        <taxon>Bacteria</taxon>
        <taxon>Bacillati</taxon>
        <taxon>Bacillota</taxon>
        <taxon>Bacilli</taxon>
        <taxon>Bacillales</taxon>
        <taxon>Paenibacillaceae</taxon>
        <taxon>Paenibacillus</taxon>
    </lineage>
</organism>
<name>A0A0W1AU47_9BACL</name>
<evidence type="ECO:0000313" key="1">
    <source>
        <dbReference type="EMBL" id="KTD84786.1"/>
    </source>
</evidence>
<dbReference type="AlphaFoldDB" id="A0A0W1AU47"/>
<gene>
    <name evidence="1" type="ORF">UQ64_24410</name>
</gene>
<dbReference type="Proteomes" id="UP000054709">
    <property type="component" value="Unassembled WGS sequence"/>
</dbReference>